<dbReference type="EMBL" id="JH992980">
    <property type="protein sequence ID" value="EKX49940.1"/>
    <property type="molecule type" value="Genomic_DNA"/>
</dbReference>
<gene>
    <name evidence="3" type="ORF">GUITHDRAFT_135627</name>
</gene>
<evidence type="ECO:0000259" key="2">
    <source>
        <dbReference type="PROSITE" id="PS50097"/>
    </source>
</evidence>
<dbReference type="InterPro" id="IPR000210">
    <property type="entry name" value="BTB/POZ_dom"/>
</dbReference>
<feature type="region of interest" description="Disordered" evidence="1">
    <location>
        <begin position="1"/>
        <end position="39"/>
    </location>
</feature>
<dbReference type="SMART" id="SM00225">
    <property type="entry name" value="BTB"/>
    <property type="match status" value="1"/>
</dbReference>
<dbReference type="CDD" id="cd18186">
    <property type="entry name" value="BTB_POZ_ZBTB_KLHL-like"/>
    <property type="match status" value="1"/>
</dbReference>
<dbReference type="eggNOG" id="ENOG502SXFY">
    <property type="taxonomic scope" value="Eukaryota"/>
</dbReference>
<dbReference type="SUPFAM" id="SSF54695">
    <property type="entry name" value="POZ domain"/>
    <property type="match status" value="1"/>
</dbReference>
<dbReference type="Pfam" id="PF00651">
    <property type="entry name" value="BTB"/>
    <property type="match status" value="1"/>
</dbReference>
<dbReference type="Proteomes" id="UP000011087">
    <property type="component" value="Unassembled WGS sequence"/>
</dbReference>
<evidence type="ECO:0000313" key="4">
    <source>
        <dbReference type="EnsemblProtists" id="EKX49940"/>
    </source>
</evidence>
<evidence type="ECO:0000313" key="5">
    <source>
        <dbReference type="Proteomes" id="UP000011087"/>
    </source>
</evidence>
<organism evidence="3">
    <name type="scientific">Guillardia theta (strain CCMP2712)</name>
    <name type="common">Cryptophyte</name>
    <dbReference type="NCBI Taxonomy" id="905079"/>
    <lineage>
        <taxon>Eukaryota</taxon>
        <taxon>Cryptophyceae</taxon>
        <taxon>Pyrenomonadales</taxon>
        <taxon>Geminigeraceae</taxon>
        <taxon>Guillardia</taxon>
    </lineage>
</organism>
<dbReference type="EnsemblProtists" id="EKX49940">
    <property type="protein sequence ID" value="EKX49940"/>
    <property type="gene ID" value="GUITHDRAFT_135627"/>
</dbReference>
<accession>L1JP20</accession>
<dbReference type="AlphaFoldDB" id="L1JP20"/>
<proteinExistence type="predicted"/>
<keyword evidence="5" id="KW-1185">Reference proteome</keyword>
<reference evidence="5" key="2">
    <citation type="submission" date="2012-11" db="EMBL/GenBank/DDBJ databases">
        <authorList>
            <person name="Kuo A."/>
            <person name="Curtis B.A."/>
            <person name="Tanifuji G."/>
            <person name="Burki F."/>
            <person name="Gruber A."/>
            <person name="Irimia M."/>
            <person name="Maruyama S."/>
            <person name="Arias M.C."/>
            <person name="Ball S.G."/>
            <person name="Gile G.H."/>
            <person name="Hirakawa Y."/>
            <person name="Hopkins J.F."/>
            <person name="Rensing S.A."/>
            <person name="Schmutz J."/>
            <person name="Symeonidi A."/>
            <person name="Elias M."/>
            <person name="Eveleigh R.J."/>
            <person name="Herman E.K."/>
            <person name="Klute M.J."/>
            <person name="Nakayama T."/>
            <person name="Obornik M."/>
            <person name="Reyes-Prieto A."/>
            <person name="Armbrust E.V."/>
            <person name="Aves S.J."/>
            <person name="Beiko R.G."/>
            <person name="Coutinho P."/>
            <person name="Dacks J.B."/>
            <person name="Durnford D.G."/>
            <person name="Fast N.M."/>
            <person name="Green B.R."/>
            <person name="Grisdale C."/>
            <person name="Hempe F."/>
            <person name="Henrissat B."/>
            <person name="Hoppner M.P."/>
            <person name="Ishida K.-I."/>
            <person name="Kim E."/>
            <person name="Koreny L."/>
            <person name="Kroth P.G."/>
            <person name="Liu Y."/>
            <person name="Malik S.-B."/>
            <person name="Maier U.G."/>
            <person name="McRose D."/>
            <person name="Mock T."/>
            <person name="Neilson J.A."/>
            <person name="Onodera N.T."/>
            <person name="Poole A.M."/>
            <person name="Pritham E.J."/>
            <person name="Richards T.A."/>
            <person name="Rocap G."/>
            <person name="Roy S.W."/>
            <person name="Sarai C."/>
            <person name="Schaack S."/>
            <person name="Shirato S."/>
            <person name="Slamovits C.H."/>
            <person name="Spencer D.F."/>
            <person name="Suzuki S."/>
            <person name="Worden A.Z."/>
            <person name="Zauner S."/>
            <person name="Barry K."/>
            <person name="Bell C."/>
            <person name="Bharti A.K."/>
            <person name="Crow J.A."/>
            <person name="Grimwood J."/>
            <person name="Kramer R."/>
            <person name="Lindquist E."/>
            <person name="Lucas S."/>
            <person name="Salamov A."/>
            <person name="McFadden G.I."/>
            <person name="Lane C.E."/>
            <person name="Keeling P.J."/>
            <person name="Gray M.W."/>
            <person name="Grigoriev I.V."/>
            <person name="Archibald J.M."/>
        </authorList>
    </citation>
    <scope>NUCLEOTIDE SEQUENCE</scope>
    <source>
        <strain evidence="5">CCMP2712</strain>
    </source>
</reference>
<dbReference type="InterPro" id="IPR011333">
    <property type="entry name" value="SKP1/BTB/POZ_sf"/>
</dbReference>
<reference evidence="4" key="3">
    <citation type="submission" date="2016-03" db="UniProtKB">
        <authorList>
            <consortium name="EnsemblProtists"/>
        </authorList>
    </citation>
    <scope>IDENTIFICATION</scope>
</reference>
<name>L1JP20_GUITC</name>
<dbReference type="Gene3D" id="3.30.710.10">
    <property type="entry name" value="Potassium Channel Kv1.1, Chain A"/>
    <property type="match status" value="1"/>
</dbReference>
<evidence type="ECO:0000313" key="3">
    <source>
        <dbReference type="EMBL" id="EKX49940.1"/>
    </source>
</evidence>
<feature type="domain" description="BTB" evidence="2">
    <location>
        <begin position="55"/>
        <end position="114"/>
    </location>
</feature>
<reference evidence="3 5" key="1">
    <citation type="journal article" date="2012" name="Nature">
        <title>Algal genomes reveal evolutionary mosaicism and the fate of nucleomorphs.</title>
        <authorList>
            <consortium name="DOE Joint Genome Institute"/>
            <person name="Curtis B.A."/>
            <person name="Tanifuji G."/>
            <person name="Burki F."/>
            <person name="Gruber A."/>
            <person name="Irimia M."/>
            <person name="Maruyama S."/>
            <person name="Arias M.C."/>
            <person name="Ball S.G."/>
            <person name="Gile G.H."/>
            <person name="Hirakawa Y."/>
            <person name="Hopkins J.F."/>
            <person name="Kuo A."/>
            <person name="Rensing S.A."/>
            <person name="Schmutz J."/>
            <person name="Symeonidi A."/>
            <person name="Elias M."/>
            <person name="Eveleigh R.J."/>
            <person name="Herman E.K."/>
            <person name="Klute M.J."/>
            <person name="Nakayama T."/>
            <person name="Obornik M."/>
            <person name="Reyes-Prieto A."/>
            <person name="Armbrust E.V."/>
            <person name="Aves S.J."/>
            <person name="Beiko R.G."/>
            <person name="Coutinho P."/>
            <person name="Dacks J.B."/>
            <person name="Durnford D.G."/>
            <person name="Fast N.M."/>
            <person name="Green B.R."/>
            <person name="Grisdale C.J."/>
            <person name="Hempel F."/>
            <person name="Henrissat B."/>
            <person name="Hoppner M.P."/>
            <person name="Ishida K."/>
            <person name="Kim E."/>
            <person name="Koreny L."/>
            <person name="Kroth P.G."/>
            <person name="Liu Y."/>
            <person name="Malik S.B."/>
            <person name="Maier U.G."/>
            <person name="McRose D."/>
            <person name="Mock T."/>
            <person name="Neilson J.A."/>
            <person name="Onodera N.T."/>
            <person name="Poole A.M."/>
            <person name="Pritham E.J."/>
            <person name="Richards T.A."/>
            <person name="Rocap G."/>
            <person name="Roy S.W."/>
            <person name="Sarai C."/>
            <person name="Schaack S."/>
            <person name="Shirato S."/>
            <person name="Slamovits C.H."/>
            <person name="Spencer D.F."/>
            <person name="Suzuki S."/>
            <person name="Worden A.Z."/>
            <person name="Zauner S."/>
            <person name="Barry K."/>
            <person name="Bell C."/>
            <person name="Bharti A.K."/>
            <person name="Crow J.A."/>
            <person name="Grimwood J."/>
            <person name="Kramer R."/>
            <person name="Lindquist E."/>
            <person name="Lucas S."/>
            <person name="Salamov A."/>
            <person name="McFadden G.I."/>
            <person name="Lane C.E."/>
            <person name="Keeling P.J."/>
            <person name="Gray M.W."/>
            <person name="Grigoriev I.V."/>
            <person name="Archibald J.M."/>
        </authorList>
    </citation>
    <scope>NUCLEOTIDE SEQUENCE</scope>
    <source>
        <strain evidence="3 5">CCMP2712</strain>
    </source>
</reference>
<dbReference type="PaxDb" id="55529-EKX49940"/>
<dbReference type="GeneID" id="17306623"/>
<dbReference type="HOGENOM" id="CLU_465753_0_0_1"/>
<feature type="compositionally biased region" description="Acidic residues" evidence="1">
    <location>
        <begin position="11"/>
        <end position="38"/>
    </location>
</feature>
<evidence type="ECO:0000256" key="1">
    <source>
        <dbReference type="SAM" id="MobiDB-lite"/>
    </source>
</evidence>
<dbReference type="PROSITE" id="PS50097">
    <property type="entry name" value="BTB"/>
    <property type="match status" value="1"/>
</dbReference>
<dbReference type="OrthoDB" id="6359816at2759"/>
<dbReference type="RefSeq" id="XP_005836920.1">
    <property type="nucleotide sequence ID" value="XM_005836863.1"/>
</dbReference>
<dbReference type="KEGG" id="gtt:GUITHDRAFT_135627"/>
<protein>
    <recommendedName>
        <fullName evidence="2">BTB domain-containing protein</fullName>
    </recommendedName>
</protein>
<sequence length="586" mass="66109">MASFRGGQIEVDSDDDRAGEAGEGEEEEEEEEEGEESLLEMRKPEAWMLEHGHFSDVTVTCQNQSYHLHKFVLCRESLRFQEMLMDPASENDRIQVDYDDDDFELFVHLLYTGENLSGDFDADLVFKKMKKLEVNPTRSWDQPALKYFKTRSIAQIVSSFENYLGDDDIGLLPVEAMNEVMRISHGRKPKPPQDFLFCAISSRNIVLQDLKREVNRVNLRQAMSLYPSIGYDQVCDLLIQCVKHGADKEIERCIPVLASNLPEVDRGKVLKISKRAMLDTLRHEAISDMEHAYALGKEFLLTSSPEIKPLIDKMDGQGIVSGDRTKRPRAGTEEWYLFEILEALLSLRKKIKLRKMEAARNLPSFRILLVCAETFEDYREDVDIFLAHLRNPSLEQLLTYHSVLLWSNADFHDPEALGDVLADAVEGGVGIVVGAYALNDGEGRMCVSGRLLQFMPCHAGRVSGGQELTLRRCEAQLARFPKCGEMLEGVRSFSGGEESMHQSLEKKVGMDCSVLVAEWSSGAPLVLVSLPEGKRKGKVVVWNCRPGSSDASFYGWRVKTDGARLMFNMLKFATATHTDSKFVEAD</sequence>